<keyword evidence="3" id="KW-1185">Reference proteome</keyword>
<accession>A0ABC8IZT7</accession>
<evidence type="ECO:0000313" key="3">
    <source>
        <dbReference type="Proteomes" id="UP001642260"/>
    </source>
</evidence>
<dbReference type="PANTHER" id="PTHR35104">
    <property type="entry name" value="OS03G0807000 PROTEIN"/>
    <property type="match status" value="1"/>
</dbReference>
<dbReference type="Proteomes" id="UP001642260">
    <property type="component" value="Unassembled WGS sequence"/>
</dbReference>
<feature type="region of interest" description="Disordered" evidence="1">
    <location>
        <begin position="103"/>
        <end position="136"/>
    </location>
</feature>
<organism evidence="2 3">
    <name type="scientific">Eruca vesicaria subsp. sativa</name>
    <name type="common">Garden rocket</name>
    <name type="synonym">Eruca sativa</name>
    <dbReference type="NCBI Taxonomy" id="29727"/>
    <lineage>
        <taxon>Eukaryota</taxon>
        <taxon>Viridiplantae</taxon>
        <taxon>Streptophyta</taxon>
        <taxon>Embryophyta</taxon>
        <taxon>Tracheophyta</taxon>
        <taxon>Spermatophyta</taxon>
        <taxon>Magnoliopsida</taxon>
        <taxon>eudicotyledons</taxon>
        <taxon>Gunneridae</taxon>
        <taxon>Pentapetalae</taxon>
        <taxon>rosids</taxon>
        <taxon>malvids</taxon>
        <taxon>Brassicales</taxon>
        <taxon>Brassicaceae</taxon>
        <taxon>Brassiceae</taxon>
        <taxon>Eruca</taxon>
    </lineage>
</organism>
<gene>
    <name evidence="2" type="ORF">ERUC_LOCUS4263</name>
</gene>
<dbReference type="EMBL" id="CAKOAT010064043">
    <property type="protein sequence ID" value="CAH8306136.1"/>
    <property type="molecule type" value="Genomic_DNA"/>
</dbReference>
<dbReference type="PANTHER" id="PTHR35104:SF17">
    <property type="entry name" value="GENOME ASSEMBLY, CHROMOSOME: A06"/>
    <property type="match status" value="1"/>
</dbReference>
<evidence type="ECO:0000256" key="1">
    <source>
        <dbReference type="SAM" id="MobiDB-lite"/>
    </source>
</evidence>
<dbReference type="AlphaFoldDB" id="A0ABC8IZT7"/>
<proteinExistence type="predicted"/>
<reference evidence="2 3" key="1">
    <citation type="submission" date="2022-03" db="EMBL/GenBank/DDBJ databases">
        <authorList>
            <person name="Macdonald S."/>
            <person name="Ahmed S."/>
            <person name="Newling K."/>
        </authorList>
    </citation>
    <scope>NUCLEOTIDE SEQUENCE [LARGE SCALE GENOMIC DNA]</scope>
</reference>
<sequence length="136" mass="15880">MVFNSAAVVAIADVSTETWQVMWRIPTSQRINTRQLVDMAVCYPMYQLSRLVLCLWTFMCLPPDDSFYSYTYHESQSASSSLSDDADDEDRLAFEHNLYNHHHHVYDDSDDDDGDDRSSSSSSYDDDYYNHYSHYD</sequence>
<comment type="caution">
    <text evidence="2">The sequence shown here is derived from an EMBL/GenBank/DDBJ whole genome shotgun (WGS) entry which is preliminary data.</text>
</comment>
<name>A0ABC8IZT7_ERUVS</name>
<protein>
    <submittedName>
        <fullName evidence="2">Uncharacterized protein</fullName>
    </submittedName>
</protein>
<evidence type="ECO:0000313" key="2">
    <source>
        <dbReference type="EMBL" id="CAH8306136.1"/>
    </source>
</evidence>